<gene>
    <name evidence="3" type="ORF">ROI90_03335</name>
</gene>
<dbReference type="Proteomes" id="UP001250698">
    <property type="component" value="Unassembled WGS sequence"/>
</dbReference>
<reference evidence="3 4" key="1">
    <citation type="submission" date="2023-10" db="EMBL/GenBank/DDBJ databases">
        <title>Hymenobacter endophyticus sp. nov., an isolate from the leaf tissues of wheat.</title>
        <authorList>
            <person name="Dai Y."/>
        </authorList>
    </citation>
    <scope>NUCLEOTIDE SEQUENCE [LARGE SCALE GENOMIC DNA]</scope>
    <source>
        <strain evidence="3 4">ZK17L-C2</strain>
    </source>
</reference>
<evidence type="ECO:0000259" key="2">
    <source>
        <dbReference type="Pfam" id="PF14344"/>
    </source>
</evidence>
<name>A0ABU3TDG8_9BACT</name>
<feature type="domain" description="DUF4397" evidence="2">
    <location>
        <begin position="42"/>
        <end position="152"/>
    </location>
</feature>
<protein>
    <submittedName>
        <fullName evidence="3">DUF4397 domain-containing protein</fullName>
    </submittedName>
</protein>
<dbReference type="RefSeq" id="WP_315996908.1">
    <property type="nucleotide sequence ID" value="NZ_JAWDJT010000002.1"/>
</dbReference>
<organism evidence="3 4">
    <name type="scientific">Hymenobacter endophyticus</name>
    <dbReference type="NCBI Taxonomy" id="3076335"/>
    <lineage>
        <taxon>Bacteria</taxon>
        <taxon>Pseudomonadati</taxon>
        <taxon>Bacteroidota</taxon>
        <taxon>Cytophagia</taxon>
        <taxon>Cytophagales</taxon>
        <taxon>Hymenobacteraceae</taxon>
        <taxon>Hymenobacter</taxon>
    </lineage>
</organism>
<feature type="signal peptide" evidence="1">
    <location>
        <begin position="1"/>
        <end position="24"/>
    </location>
</feature>
<accession>A0ABU3TDG8</accession>
<evidence type="ECO:0000313" key="4">
    <source>
        <dbReference type="Proteomes" id="UP001250698"/>
    </source>
</evidence>
<keyword evidence="1" id="KW-0732">Signal</keyword>
<proteinExistence type="predicted"/>
<sequence>MKTLTSLFRPAVLLAALPAALAFSACGNDDDNNNTPAPDQGKVVVVHAAAAATAAITPVFDSQQGSSLTYTQNSGYLGVNVGSPQLRIVNGTGTTVVSRTLAVAKDQSYSVFVYSPTASIGSAELLSVTDDLTAPAANQAKIRLVHLAVGAPSPVRLTVPSAVPGTPGTDVTPDVAFGTASAFFAINAGSPTLTITSAGTPRPVLLTVGDGSGSGTGTKNYEAGKIYTILVRGIAGAGVAAEQQPKAVILQNN</sequence>
<dbReference type="EMBL" id="JAWDJT010000002">
    <property type="protein sequence ID" value="MDU0369415.1"/>
    <property type="molecule type" value="Genomic_DNA"/>
</dbReference>
<evidence type="ECO:0000256" key="1">
    <source>
        <dbReference type="SAM" id="SignalP"/>
    </source>
</evidence>
<evidence type="ECO:0000313" key="3">
    <source>
        <dbReference type="EMBL" id="MDU0369415.1"/>
    </source>
</evidence>
<dbReference type="PROSITE" id="PS51257">
    <property type="entry name" value="PROKAR_LIPOPROTEIN"/>
    <property type="match status" value="1"/>
</dbReference>
<comment type="caution">
    <text evidence="3">The sequence shown here is derived from an EMBL/GenBank/DDBJ whole genome shotgun (WGS) entry which is preliminary data.</text>
</comment>
<keyword evidence="4" id="KW-1185">Reference proteome</keyword>
<dbReference type="Pfam" id="PF14344">
    <property type="entry name" value="DUF4397"/>
    <property type="match status" value="1"/>
</dbReference>
<feature type="chain" id="PRO_5046550907" evidence="1">
    <location>
        <begin position="25"/>
        <end position="253"/>
    </location>
</feature>
<dbReference type="InterPro" id="IPR025510">
    <property type="entry name" value="DUF4397"/>
</dbReference>